<dbReference type="Pfam" id="PF02146">
    <property type="entry name" value="SIR2"/>
    <property type="match status" value="1"/>
</dbReference>
<evidence type="ECO:0000313" key="11">
    <source>
        <dbReference type="Proteomes" id="UP000078540"/>
    </source>
</evidence>
<dbReference type="AlphaFoldDB" id="A0A195BR04"/>
<proteinExistence type="inferred from homology"/>
<dbReference type="PANTHER" id="PTHR11085">
    <property type="entry name" value="NAD-DEPENDENT PROTEIN DEACYLASE SIRTUIN-5, MITOCHONDRIAL-RELATED"/>
    <property type="match status" value="1"/>
</dbReference>
<keyword evidence="4 7" id="KW-0862">Zinc</keyword>
<dbReference type="STRING" id="520822.A0A195BR04"/>
<evidence type="ECO:0000259" key="9">
    <source>
        <dbReference type="PROSITE" id="PS50305"/>
    </source>
</evidence>
<evidence type="ECO:0000313" key="10">
    <source>
        <dbReference type="EMBL" id="KYM89286.1"/>
    </source>
</evidence>
<feature type="binding site" evidence="7">
    <location>
        <position position="288"/>
    </location>
    <ligand>
        <name>Zn(2+)</name>
        <dbReference type="ChEBI" id="CHEBI:29105"/>
    </ligand>
</feature>
<feature type="region of interest" description="Disordered" evidence="8">
    <location>
        <begin position="13"/>
        <end position="44"/>
    </location>
</feature>
<evidence type="ECO:0000256" key="7">
    <source>
        <dbReference type="PROSITE-ProRule" id="PRU00236"/>
    </source>
</evidence>
<dbReference type="GO" id="GO:0005634">
    <property type="term" value="C:nucleus"/>
    <property type="evidence" value="ECO:0007669"/>
    <property type="project" value="TreeGrafter"/>
</dbReference>
<dbReference type="InterPro" id="IPR003000">
    <property type="entry name" value="Sirtuin"/>
</dbReference>
<dbReference type="GO" id="GO:0070403">
    <property type="term" value="F:NAD+ binding"/>
    <property type="evidence" value="ECO:0007669"/>
    <property type="project" value="InterPro"/>
</dbReference>
<feature type="active site" description="Proton acceptor" evidence="7">
    <location>
        <position position="255"/>
    </location>
</feature>
<protein>
    <recommendedName>
        <fullName evidence="1">protein acetyllysine N-acetyltransferase</fullName>
        <ecNumber evidence="1">2.3.1.286</ecNumber>
    </recommendedName>
</protein>
<gene>
    <name evidence="10" type="ORF">ALC53_02362</name>
</gene>
<dbReference type="InterPro" id="IPR026590">
    <property type="entry name" value="Ssirtuin_cat_dom"/>
</dbReference>
<feature type="domain" description="Deacetylase sirtuin-type" evidence="9">
    <location>
        <begin position="149"/>
        <end position="393"/>
    </location>
</feature>
<keyword evidence="11" id="KW-1185">Reference proteome</keyword>
<keyword evidence="2" id="KW-0808">Transferase</keyword>
<dbReference type="PROSITE" id="PS50305">
    <property type="entry name" value="SIRTUIN"/>
    <property type="match status" value="1"/>
</dbReference>
<dbReference type="FunFam" id="3.40.50.1220:FF:000038">
    <property type="entry name" value="NAD-dependent protein deacetylase sirtuin-6 isoform X2"/>
    <property type="match status" value="1"/>
</dbReference>
<evidence type="ECO:0000256" key="4">
    <source>
        <dbReference type="ARBA" id="ARBA00022833"/>
    </source>
</evidence>
<evidence type="ECO:0000256" key="3">
    <source>
        <dbReference type="ARBA" id="ARBA00022723"/>
    </source>
</evidence>
<dbReference type="InterPro" id="IPR029035">
    <property type="entry name" value="DHS-like_NAD/FAD-binding_dom"/>
</dbReference>
<keyword evidence="5" id="KW-0520">NAD</keyword>
<dbReference type="Gene3D" id="3.40.50.1220">
    <property type="entry name" value="TPP-binding domain"/>
    <property type="match status" value="1"/>
</dbReference>
<dbReference type="Gene3D" id="2.20.28.200">
    <property type="match status" value="1"/>
</dbReference>
<dbReference type="EC" id="2.3.1.286" evidence="1"/>
<dbReference type="EMBL" id="KQ976419">
    <property type="protein sequence ID" value="KYM89286.1"/>
    <property type="molecule type" value="Genomic_DNA"/>
</dbReference>
<feature type="binding site" evidence="7">
    <location>
        <position position="263"/>
    </location>
    <ligand>
        <name>Zn(2+)</name>
        <dbReference type="ChEBI" id="CHEBI:29105"/>
    </ligand>
</feature>
<feature type="binding site" evidence="7">
    <location>
        <position position="298"/>
    </location>
    <ligand>
        <name>Zn(2+)</name>
        <dbReference type="ChEBI" id="CHEBI:29105"/>
    </ligand>
</feature>
<feature type="compositionally biased region" description="Basic and acidic residues" evidence="8">
    <location>
        <begin position="13"/>
        <end position="36"/>
    </location>
</feature>
<evidence type="ECO:0000256" key="5">
    <source>
        <dbReference type="ARBA" id="ARBA00023027"/>
    </source>
</evidence>
<dbReference type="Proteomes" id="UP000078540">
    <property type="component" value="Unassembled WGS sequence"/>
</dbReference>
<dbReference type="GO" id="GO:0046872">
    <property type="term" value="F:metal ion binding"/>
    <property type="evidence" value="ECO:0007669"/>
    <property type="project" value="UniProtKB-KW"/>
</dbReference>
<keyword evidence="3 7" id="KW-0479">Metal-binding</keyword>
<sequence>MCGRNFLGAEDRWNGNRGERGERPLARAMNSERETPPKSNSASRNLLANSYKHNSTRSLALDSYCLRIRLAHGRAAGARLKIASNPLRVRRRAHIAVRGVPSRRRDYGYRDGTHLGLRERAKMSSSYADGLSPYENKGVLGLEERYDSVETLRLKCGLLADWIQGARHVVVHTGAGISTAAGIPDFRGTNGVWTLEQKGLKPSMNISFDEAIPTKTHMALKKLIETKKVKFIISQNIDGLHLRSGIQRQYLAELHGNMFTEQCDKCGRQFIRNFATKSVGKKSLDTVCRSEQIGGRPCRGRMHDTILDWEHNLPDSDLTLSDLHSSVADLSICLGTTLQIIPSGNLPLYTKKYGGRLVICNLQPTKHDKKADLIINGNVDEVMIAVMNKLGFEIPEYESGMDPTRNSDTTAKEMDWTIPTSRIKEMNVLYKKVCKPMRRKRKTFMYERERTDTKKETKARKQAFTVKQEIKTEANITTAGEMCKIENDHVADNSVKTEENAKDIEKCRYSMEDATEHNTDLKMNQTV</sequence>
<evidence type="ECO:0000256" key="1">
    <source>
        <dbReference type="ARBA" id="ARBA00012928"/>
    </source>
</evidence>
<dbReference type="PANTHER" id="PTHR11085:SF12">
    <property type="entry name" value="NAD-DEPENDENT PROTEIN DEACYLASE SIRTUIN-6"/>
    <property type="match status" value="1"/>
</dbReference>
<dbReference type="InterPro" id="IPR050134">
    <property type="entry name" value="NAD-dep_sirtuin_deacylases"/>
</dbReference>
<dbReference type="GO" id="GO:0000122">
    <property type="term" value="P:negative regulation of transcription by RNA polymerase II"/>
    <property type="evidence" value="ECO:0007669"/>
    <property type="project" value="TreeGrafter"/>
</dbReference>
<evidence type="ECO:0000256" key="2">
    <source>
        <dbReference type="ARBA" id="ARBA00022679"/>
    </source>
</evidence>
<evidence type="ECO:0000256" key="8">
    <source>
        <dbReference type="SAM" id="MobiDB-lite"/>
    </source>
</evidence>
<comment type="similarity">
    <text evidence="6">Belongs to the sirtuin family. Class IV subfamily.</text>
</comment>
<dbReference type="SUPFAM" id="SSF52467">
    <property type="entry name" value="DHS-like NAD/FAD-binding domain"/>
    <property type="match status" value="1"/>
</dbReference>
<dbReference type="GO" id="GO:0003714">
    <property type="term" value="F:transcription corepressor activity"/>
    <property type="evidence" value="ECO:0007669"/>
    <property type="project" value="TreeGrafter"/>
</dbReference>
<dbReference type="GO" id="GO:0046969">
    <property type="term" value="F:histone H3K9 deacetylase activity, NAD-dependent"/>
    <property type="evidence" value="ECO:0007669"/>
    <property type="project" value="TreeGrafter"/>
</dbReference>
<feature type="binding site" evidence="7">
    <location>
        <position position="266"/>
    </location>
    <ligand>
        <name>Zn(2+)</name>
        <dbReference type="ChEBI" id="CHEBI:29105"/>
    </ligand>
</feature>
<organism evidence="10 11">
    <name type="scientific">Atta colombica</name>
    <dbReference type="NCBI Taxonomy" id="520822"/>
    <lineage>
        <taxon>Eukaryota</taxon>
        <taxon>Metazoa</taxon>
        <taxon>Ecdysozoa</taxon>
        <taxon>Arthropoda</taxon>
        <taxon>Hexapoda</taxon>
        <taxon>Insecta</taxon>
        <taxon>Pterygota</taxon>
        <taxon>Neoptera</taxon>
        <taxon>Endopterygota</taxon>
        <taxon>Hymenoptera</taxon>
        <taxon>Apocrita</taxon>
        <taxon>Aculeata</taxon>
        <taxon>Formicoidea</taxon>
        <taxon>Formicidae</taxon>
        <taxon>Myrmicinae</taxon>
        <taxon>Atta</taxon>
    </lineage>
</organism>
<name>A0A195BR04_9HYME</name>
<reference evidence="10 11" key="1">
    <citation type="submission" date="2015-09" db="EMBL/GenBank/DDBJ databases">
        <title>Atta colombica WGS genome.</title>
        <authorList>
            <person name="Nygaard S."/>
            <person name="Hu H."/>
            <person name="Boomsma J."/>
            <person name="Zhang G."/>
        </authorList>
    </citation>
    <scope>NUCLEOTIDE SEQUENCE [LARGE SCALE GENOMIC DNA]</scope>
    <source>
        <strain evidence="10">Treedump-2</strain>
        <tissue evidence="10">Whole body</tissue>
    </source>
</reference>
<evidence type="ECO:0000256" key="6">
    <source>
        <dbReference type="ARBA" id="ARBA00038170"/>
    </source>
</evidence>
<accession>A0A195BR04</accession>